<dbReference type="InterPro" id="IPR011249">
    <property type="entry name" value="Metalloenz_LuxS/M16"/>
</dbReference>
<dbReference type="InterPro" id="IPR011765">
    <property type="entry name" value="Pept_M16_N"/>
</dbReference>
<proteinExistence type="inferred from homology"/>
<dbReference type="Pfam" id="PF00675">
    <property type="entry name" value="Peptidase_M16"/>
    <property type="match status" value="1"/>
</dbReference>
<dbReference type="GO" id="GO:0008237">
    <property type="term" value="F:metallopeptidase activity"/>
    <property type="evidence" value="ECO:0007669"/>
    <property type="project" value="UniProtKB-KW"/>
</dbReference>
<protein>
    <submittedName>
        <fullName evidence="8">Peptidase M16</fullName>
    </submittedName>
</protein>
<evidence type="ECO:0000256" key="2">
    <source>
        <dbReference type="ARBA" id="ARBA00022670"/>
    </source>
</evidence>
<keyword evidence="5" id="KW-0482">Metalloprotease</keyword>
<dbReference type="Proteomes" id="UP000609064">
    <property type="component" value="Unassembled WGS sequence"/>
</dbReference>
<dbReference type="Pfam" id="PF05193">
    <property type="entry name" value="Peptidase_M16_C"/>
    <property type="match status" value="1"/>
</dbReference>
<evidence type="ECO:0000256" key="5">
    <source>
        <dbReference type="ARBA" id="ARBA00023049"/>
    </source>
</evidence>
<keyword evidence="3" id="KW-0378">Hydrolase</keyword>
<dbReference type="GO" id="GO:0046872">
    <property type="term" value="F:metal ion binding"/>
    <property type="evidence" value="ECO:0007669"/>
    <property type="project" value="InterPro"/>
</dbReference>
<evidence type="ECO:0000313" key="9">
    <source>
        <dbReference type="Proteomes" id="UP000609064"/>
    </source>
</evidence>
<comment type="caution">
    <text evidence="8">The sequence shown here is derived from an EMBL/GenBank/DDBJ whole genome shotgun (WGS) entry which is preliminary data.</text>
</comment>
<dbReference type="PANTHER" id="PTHR43690:SF17">
    <property type="entry name" value="PROTEIN YHJJ"/>
    <property type="match status" value="1"/>
</dbReference>
<evidence type="ECO:0000256" key="1">
    <source>
        <dbReference type="ARBA" id="ARBA00007261"/>
    </source>
</evidence>
<dbReference type="InterPro" id="IPR007863">
    <property type="entry name" value="Peptidase_M16_C"/>
</dbReference>
<accession>A0A916YY14</accession>
<dbReference type="AlphaFoldDB" id="A0A916YY14"/>
<evidence type="ECO:0000259" key="7">
    <source>
        <dbReference type="Pfam" id="PF05193"/>
    </source>
</evidence>
<keyword evidence="9" id="KW-1185">Reference proteome</keyword>
<feature type="domain" description="Peptidase M16 N-terminal" evidence="6">
    <location>
        <begin position="16"/>
        <end position="129"/>
    </location>
</feature>
<reference evidence="8" key="1">
    <citation type="journal article" date="2014" name="Int. J. Syst. Evol. Microbiol.">
        <title>Complete genome sequence of Corynebacterium casei LMG S-19264T (=DSM 44701T), isolated from a smear-ripened cheese.</title>
        <authorList>
            <consortium name="US DOE Joint Genome Institute (JGI-PGF)"/>
            <person name="Walter F."/>
            <person name="Albersmeier A."/>
            <person name="Kalinowski J."/>
            <person name="Ruckert C."/>
        </authorList>
    </citation>
    <scope>NUCLEOTIDE SEQUENCE</scope>
    <source>
        <strain evidence="8">CGMCC 1.15958</strain>
    </source>
</reference>
<feature type="domain" description="Peptidase M16 C-terminal" evidence="7">
    <location>
        <begin position="169"/>
        <end position="344"/>
    </location>
</feature>
<dbReference type="SUPFAM" id="SSF63411">
    <property type="entry name" value="LuxS/MPP-like metallohydrolase"/>
    <property type="match status" value="2"/>
</dbReference>
<dbReference type="GO" id="GO:0006508">
    <property type="term" value="P:proteolysis"/>
    <property type="evidence" value="ECO:0007669"/>
    <property type="project" value="UniProtKB-KW"/>
</dbReference>
<comment type="similarity">
    <text evidence="1">Belongs to the peptidase M16 family.</text>
</comment>
<keyword evidence="4" id="KW-0862">Zinc</keyword>
<evidence type="ECO:0000259" key="6">
    <source>
        <dbReference type="Pfam" id="PF00675"/>
    </source>
</evidence>
<dbReference type="RefSeq" id="WP_188767672.1">
    <property type="nucleotide sequence ID" value="NZ_BMKK01000007.1"/>
</dbReference>
<sequence length="412" mass="47041">MINYQHFTLKNGLEVYVHEDHTTPMAAFNILYNVGSRDEDENKTGFAHLFEHLMFGGSKNIPSYDEPLQKVGGENNAFTSPDITNYYITLPAQNIETAFWLESDRMMSLSFDPKVLEVQRKVVIEEFKQRYLNQPYGDVWLKLRPLIYEKHPYRWATIGKEISHIEEATMDDVKHFFYKYYLPNNAILVVAGDVTVEQVKDLCKKWFEPIPAGEKYVRNLPQEAPQTAPKFLETSAKVPLNAIYKAYNMPGRFDEQFYDADLLSDILGRGKSSRLYTTLVKEKQLFNNVSGYVTASLDPGLLMIQGNLNEGVSIEEADAAIEEVVAELRDNTLSESELQKVKNQAESTLAFAEVELLNRAMNLAFAANAGNADWCNDDAEKIAKVNPQSLQAMAKRIFRKENCSTMYYRAEK</sequence>
<dbReference type="PANTHER" id="PTHR43690">
    <property type="entry name" value="NARDILYSIN"/>
    <property type="match status" value="1"/>
</dbReference>
<evidence type="ECO:0000313" key="8">
    <source>
        <dbReference type="EMBL" id="GGD67282.1"/>
    </source>
</evidence>
<reference evidence="8" key="2">
    <citation type="submission" date="2020-09" db="EMBL/GenBank/DDBJ databases">
        <authorList>
            <person name="Sun Q."/>
            <person name="Zhou Y."/>
        </authorList>
    </citation>
    <scope>NUCLEOTIDE SEQUENCE</scope>
    <source>
        <strain evidence="8">CGMCC 1.15958</strain>
    </source>
</reference>
<organism evidence="8 9">
    <name type="scientific">Emticicia aquatilis</name>
    <dbReference type="NCBI Taxonomy" id="1537369"/>
    <lineage>
        <taxon>Bacteria</taxon>
        <taxon>Pseudomonadati</taxon>
        <taxon>Bacteroidota</taxon>
        <taxon>Cytophagia</taxon>
        <taxon>Cytophagales</taxon>
        <taxon>Leadbetterellaceae</taxon>
        <taxon>Emticicia</taxon>
    </lineage>
</organism>
<evidence type="ECO:0000256" key="4">
    <source>
        <dbReference type="ARBA" id="ARBA00022833"/>
    </source>
</evidence>
<dbReference type="InterPro" id="IPR050626">
    <property type="entry name" value="Peptidase_M16"/>
</dbReference>
<evidence type="ECO:0000256" key="3">
    <source>
        <dbReference type="ARBA" id="ARBA00022801"/>
    </source>
</evidence>
<gene>
    <name evidence="8" type="ORF">GCM10011514_34190</name>
</gene>
<name>A0A916YY14_9BACT</name>
<dbReference type="EMBL" id="BMKK01000007">
    <property type="protein sequence ID" value="GGD67282.1"/>
    <property type="molecule type" value="Genomic_DNA"/>
</dbReference>
<dbReference type="Gene3D" id="3.30.830.10">
    <property type="entry name" value="Metalloenzyme, LuxS/M16 peptidase-like"/>
    <property type="match status" value="2"/>
</dbReference>
<keyword evidence="2" id="KW-0645">Protease</keyword>